<evidence type="ECO:0000256" key="6">
    <source>
        <dbReference type="ARBA" id="ARBA00023242"/>
    </source>
</evidence>
<evidence type="ECO:0000259" key="8">
    <source>
        <dbReference type="PROSITE" id="PS50048"/>
    </source>
</evidence>
<dbReference type="GO" id="GO:0006351">
    <property type="term" value="P:DNA-templated transcription"/>
    <property type="evidence" value="ECO:0007669"/>
    <property type="project" value="InterPro"/>
</dbReference>
<dbReference type="Proteomes" id="UP001143548">
    <property type="component" value="Unassembled WGS sequence"/>
</dbReference>
<comment type="subcellular location">
    <subcellularLocation>
        <location evidence="1">Nucleus</location>
    </subcellularLocation>
</comment>
<dbReference type="Gene3D" id="4.10.240.10">
    <property type="entry name" value="Zn(2)-C6 fungal-type DNA-binding domain"/>
    <property type="match status" value="1"/>
</dbReference>
<keyword evidence="5" id="KW-0804">Transcription</keyword>
<feature type="compositionally biased region" description="Low complexity" evidence="7">
    <location>
        <begin position="76"/>
        <end position="95"/>
    </location>
</feature>
<feature type="region of interest" description="Disordered" evidence="7">
    <location>
        <begin position="55"/>
        <end position="102"/>
    </location>
</feature>
<evidence type="ECO:0000313" key="10">
    <source>
        <dbReference type="Proteomes" id="UP001143548"/>
    </source>
</evidence>
<evidence type="ECO:0000256" key="5">
    <source>
        <dbReference type="ARBA" id="ARBA00023163"/>
    </source>
</evidence>
<accession>A0A9W5YPU1</accession>
<protein>
    <recommendedName>
        <fullName evidence="8">Zn(2)-C6 fungal-type domain-containing protein</fullName>
    </recommendedName>
</protein>
<comment type="caution">
    <text evidence="9">The sequence shown here is derived from an EMBL/GenBank/DDBJ whole genome shotgun (WGS) entry which is preliminary data.</text>
</comment>
<sequence>MLGNSSAHEGPLQEIPGFLRRKRRAVNCEACRRSKLRCDRQHPCGACKRRKREATCSYETPSGSSVSRKTHRKPVTASASSALSGGAGSPSTPSGRKGVVSSILQPEQPISEVEQSPPGVHWEAVLERPVPEEDVNDTLSPLSISPRISLQEMIDSLPPKSCCDYLVSHFFKHIAALFPILHGPTFQRQYTAFMQHPHDVDLPWLALLFALCSLSINTIDETDPRLACVWSQLPMSVMQPSSTVPITVSVSRRLLRTAITCLLQGDFLIRHTFSTFEALLMVIYSLSHNESVDQGWALLGMALNIGIALRCNVDQKNLGPIETERRRRCWAGLLTLHTYQGLLFRDFDMSYLLEIQAPLPADVNDADITNQGIVQPSSRSEPTQMSVMMAKLRLFRLSTQICRHTSGPSRLDQQALRDFDAAIADEQKQWDAAYMVDGSPNILDSNRYAYWCVLQTQLYEAPILRNYFWLLSGVTSLKALHAAVALNSCLQDDTQQSRDSFREEIESLIARMKDLSGRSHICLRAYRILRHLQAQAGTGDPTTASSETPFENLFEDLTDIREWMDADLIDWNLDGQLNVFAP</sequence>
<dbReference type="PANTHER" id="PTHR31001">
    <property type="entry name" value="UNCHARACTERIZED TRANSCRIPTIONAL REGULATORY PROTEIN"/>
    <property type="match status" value="1"/>
</dbReference>
<dbReference type="InterPro" id="IPR007219">
    <property type="entry name" value="XnlR_reg_dom"/>
</dbReference>
<dbReference type="InterPro" id="IPR036864">
    <property type="entry name" value="Zn2-C6_fun-type_DNA-bd_sf"/>
</dbReference>
<keyword evidence="2" id="KW-0479">Metal-binding</keyword>
<keyword evidence="6" id="KW-0539">Nucleus</keyword>
<dbReference type="PANTHER" id="PTHR31001:SF40">
    <property type="entry name" value="ZN(II)2CYS6 TRANSCRIPTION FACTOR (EUROFUNG)"/>
    <property type="match status" value="1"/>
</dbReference>
<dbReference type="GO" id="GO:0000981">
    <property type="term" value="F:DNA-binding transcription factor activity, RNA polymerase II-specific"/>
    <property type="evidence" value="ECO:0007669"/>
    <property type="project" value="InterPro"/>
</dbReference>
<dbReference type="GO" id="GO:0005634">
    <property type="term" value="C:nucleus"/>
    <property type="evidence" value="ECO:0007669"/>
    <property type="project" value="UniProtKB-SubCell"/>
</dbReference>
<dbReference type="PROSITE" id="PS50048">
    <property type="entry name" value="ZN2_CY6_FUNGAL_2"/>
    <property type="match status" value="1"/>
</dbReference>
<reference evidence="9" key="1">
    <citation type="submission" date="2022-07" db="EMBL/GenBank/DDBJ databases">
        <title>Taxonomy of Aspergillus series Nigri: significant species reduction supported by multi-species coalescent approaches.</title>
        <authorList>
            <person name="Bian C."/>
            <person name="Kusuya Y."/>
            <person name="Sklenar F."/>
            <person name="D'hooge E."/>
            <person name="Yaguchi T."/>
            <person name="Takahashi H."/>
            <person name="Hubka V."/>
        </authorList>
    </citation>
    <scope>NUCLEOTIDE SEQUENCE</scope>
    <source>
        <strain evidence="9">CBS 733.88</strain>
    </source>
</reference>
<gene>
    <name evidence="9" type="ORF">AbraCBS73388_007038</name>
</gene>
<evidence type="ECO:0000256" key="1">
    <source>
        <dbReference type="ARBA" id="ARBA00004123"/>
    </source>
</evidence>
<dbReference type="InterPro" id="IPR001138">
    <property type="entry name" value="Zn2Cys6_DnaBD"/>
</dbReference>
<dbReference type="Pfam" id="PF04082">
    <property type="entry name" value="Fungal_trans"/>
    <property type="match status" value="1"/>
</dbReference>
<evidence type="ECO:0000313" key="9">
    <source>
        <dbReference type="EMBL" id="GKZ21360.1"/>
    </source>
</evidence>
<dbReference type="EMBL" id="BROQ01000038">
    <property type="protein sequence ID" value="GKZ21360.1"/>
    <property type="molecule type" value="Genomic_DNA"/>
</dbReference>
<name>A0A9W5YPU1_9EURO</name>
<keyword evidence="4" id="KW-0238">DNA-binding</keyword>
<evidence type="ECO:0000256" key="3">
    <source>
        <dbReference type="ARBA" id="ARBA00023015"/>
    </source>
</evidence>
<proteinExistence type="predicted"/>
<feature type="domain" description="Zn(2)-C6 fungal-type" evidence="8">
    <location>
        <begin position="27"/>
        <end position="58"/>
    </location>
</feature>
<dbReference type="GO" id="GO:0003677">
    <property type="term" value="F:DNA binding"/>
    <property type="evidence" value="ECO:0007669"/>
    <property type="project" value="UniProtKB-KW"/>
</dbReference>
<dbReference type="InterPro" id="IPR050613">
    <property type="entry name" value="Sec_Metabolite_Reg"/>
</dbReference>
<dbReference type="SUPFAM" id="SSF57701">
    <property type="entry name" value="Zn2/Cys6 DNA-binding domain"/>
    <property type="match status" value="1"/>
</dbReference>
<dbReference type="CDD" id="cd00067">
    <property type="entry name" value="GAL4"/>
    <property type="match status" value="1"/>
</dbReference>
<dbReference type="GO" id="GO:0008270">
    <property type="term" value="F:zinc ion binding"/>
    <property type="evidence" value="ECO:0007669"/>
    <property type="project" value="InterPro"/>
</dbReference>
<evidence type="ECO:0000256" key="2">
    <source>
        <dbReference type="ARBA" id="ARBA00022723"/>
    </source>
</evidence>
<keyword evidence="3" id="KW-0805">Transcription regulation</keyword>
<organism evidence="9 10">
    <name type="scientific">Aspergillus brasiliensis</name>
    <dbReference type="NCBI Taxonomy" id="319629"/>
    <lineage>
        <taxon>Eukaryota</taxon>
        <taxon>Fungi</taxon>
        <taxon>Dikarya</taxon>
        <taxon>Ascomycota</taxon>
        <taxon>Pezizomycotina</taxon>
        <taxon>Eurotiomycetes</taxon>
        <taxon>Eurotiomycetidae</taxon>
        <taxon>Eurotiales</taxon>
        <taxon>Aspergillaceae</taxon>
        <taxon>Aspergillus</taxon>
        <taxon>Aspergillus subgen. Circumdati</taxon>
    </lineage>
</organism>
<evidence type="ECO:0000256" key="7">
    <source>
        <dbReference type="SAM" id="MobiDB-lite"/>
    </source>
</evidence>
<dbReference type="Pfam" id="PF00172">
    <property type="entry name" value="Zn_clus"/>
    <property type="match status" value="1"/>
</dbReference>
<dbReference type="CDD" id="cd12148">
    <property type="entry name" value="fungal_TF_MHR"/>
    <property type="match status" value="1"/>
</dbReference>
<dbReference type="AlphaFoldDB" id="A0A9W5YPU1"/>
<evidence type="ECO:0000256" key="4">
    <source>
        <dbReference type="ARBA" id="ARBA00023125"/>
    </source>
</evidence>
<feature type="compositionally biased region" description="Polar residues" evidence="7">
    <location>
        <begin position="57"/>
        <end position="67"/>
    </location>
</feature>
<dbReference type="SMART" id="SM00066">
    <property type="entry name" value="GAL4"/>
    <property type="match status" value="1"/>
</dbReference>
<dbReference type="GO" id="GO:0009893">
    <property type="term" value="P:positive regulation of metabolic process"/>
    <property type="evidence" value="ECO:0007669"/>
    <property type="project" value="UniProtKB-ARBA"/>
</dbReference>